<reference evidence="9" key="2">
    <citation type="submission" date="2025-08" db="UniProtKB">
        <authorList>
            <consortium name="Ensembl"/>
        </authorList>
    </citation>
    <scope>IDENTIFICATION</scope>
</reference>
<evidence type="ECO:0000313" key="10">
    <source>
        <dbReference type="Proteomes" id="UP000028760"/>
    </source>
</evidence>
<keyword evidence="3" id="KW-0677">Repeat</keyword>
<feature type="compositionally biased region" description="Polar residues" evidence="7">
    <location>
        <begin position="149"/>
        <end position="163"/>
    </location>
</feature>
<feature type="compositionally biased region" description="Low complexity" evidence="7">
    <location>
        <begin position="164"/>
        <end position="179"/>
    </location>
</feature>
<evidence type="ECO:0000256" key="3">
    <source>
        <dbReference type="ARBA" id="ARBA00022737"/>
    </source>
</evidence>
<evidence type="ECO:0000313" key="9">
    <source>
        <dbReference type="Ensembl" id="ENSPFOP00000022662.1"/>
    </source>
</evidence>
<feature type="domain" description="C2H2-type" evidence="8">
    <location>
        <begin position="78"/>
        <end position="100"/>
    </location>
</feature>
<dbReference type="SMART" id="SM00355">
    <property type="entry name" value="ZnF_C2H2"/>
    <property type="match status" value="3"/>
</dbReference>
<evidence type="ECO:0000256" key="6">
    <source>
        <dbReference type="ARBA" id="ARBA00023242"/>
    </source>
</evidence>
<name>A0A096LU21_POEFO</name>
<dbReference type="InterPro" id="IPR051845">
    <property type="entry name" value="Znf385"/>
</dbReference>
<keyword evidence="4" id="KW-0863">Zinc-finger</keyword>
<dbReference type="SMART" id="SM00451">
    <property type="entry name" value="ZnF_U1"/>
    <property type="match status" value="3"/>
</dbReference>
<dbReference type="Pfam" id="PF12874">
    <property type="entry name" value="zf-met"/>
    <property type="match status" value="3"/>
</dbReference>
<dbReference type="Gene3D" id="3.30.160.60">
    <property type="entry name" value="Classic Zinc Finger"/>
    <property type="match status" value="3"/>
</dbReference>
<reference evidence="10" key="1">
    <citation type="submission" date="2013-10" db="EMBL/GenBank/DDBJ databases">
        <authorList>
            <person name="Schartl M."/>
            <person name="Warren W."/>
        </authorList>
    </citation>
    <scope>NUCLEOTIDE SEQUENCE [LARGE SCALE GENOMIC DNA]</scope>
    <source>
        <strain evidence="10">female</strain>
    </source>
</reference>
<evidence type="ECO:0000259" key="8">
    <source>
        <dbReference type="PROSITE" id="PS00028"/>
    </source>
</evidence>
<dbReference type="AlphaFoldDB" id="A0A096LU21"/>
<dbReference type="Proteomes" id="UP000028760">
    <property type="component" value="Unassembled WGS sequence"/>
</dbReference>
<dbReference type="GO" id="GO:0003676">
    <property type="term" value="F:nucleic acid binding"/>
    <property type="evidence" value="ECO:0007669"/>
    <property type="project" value="InterPro"/>
</dbReference>
<dbReference type="GO" id="GO:0008270">
    <property type="term" value="F:zinc ion binding"/>
    <property type="evidence" value="ECO:0007669"/>
    <property type="project" value="UniProtKB-KW"/>
</dbReference>
<keyword evidence="10" id="KW-1185">Reference proteome</keyword>
<keyword evidence="5" id="KW-0862">Zinc</keyword>
<evidence type="ECO:0000256" key="2">
    <source>
        <dbReference type="ARBA" id="ARBA00022723"/>
    </source>
</evidence>
<feature type="region of interest" description="Disordered" evidence="7">
    <location>
        <begin position="107"/>
        <end position="211"/>
    </location>
</feature>
<dbReference type="EMBL" id="AYCK01007252">
    <property type="status" value="NOT_ANNOTATED_CDS"/>
    <property type="molecule type" value="Genomic_DNA"/>
</dbReference>
<dbReference type="PROSITE" id="PS00028">
    <property type="entry name" value="ZINC_FINGER_C2H2_1"/>
    <property type="match status" value="2"/>
</dbReference>
<dbReference type="InterPro" id="IPR036236">
    <property type="entry name" value="Znf_C2H2_sf"/>
</dbReference>
<dbReference type="PANTHER" id="PTHR23067">
    <property type="entry name" value="DOUBLE-STRANDED RNA-BINDING ZINC FINGER PROTEIN"/>
    <property type="match status" value="1"/>
</dbReference>
<organism evidence="9 10">
    <name type="scientific">Poecilia formosa</name>
    <name type="common">Amazon molly</name>
    <name type="synonym">Limia formosa</name>
    <dbReference type="NCBI Taxonomy" id="48698"/>
    <lineage>
        <taxon>Eukaryota</taxon>
        <taxon>Metazoa</taxon>
        <taxon>Chordata</taxon>
        <taxon>Craniata</taxon>
        <taxon>Vertebrata</taxon>
        <taxon>Euteleostomi</taxon>
        <taxon>Actinopterygii</taxon>
        <taxon>Neopterygii</taxon>
        <taxon>Teleostei</taxon>
        <taxon>Neoteleostei</taxon>
        <taxon>Acanthomorphata</taxon>
        <taxon>Ovalentaria</taxon>
        <taxon>Atherinomorphae</taxon>
        <taxon>Cyprinodontiformes</taxon>
        <taxon>Poeciliidae</taxon>
        <taxon>Poeciliinae</taxon>
        <taxon>Poecilia</taxon>
    </lineage>
</organism>
<evidence type="ECO:0000256" key="4">
    <source>
        <dbReference type="ARBA" id="ARBA00022771"/>
    </source>
</evidence>
<reference evidence="9" key="3">
    <citation type="submission" date="2025-09" db="UniProtKB">
        <authorList>
            <consortium name="Ensembl"/>
        </authorList>
    </citation>
    <scope>IDENTIFICATION</scope>
</reference>
<evidence type="ECO:0000256" key="5">
    <source>
        <dbReference type="ARBA" id="ARBA00022833"/>
    </source>
</evidence>
<proteinExistence type="predicted"/>
<keyword evidence="6" id="KW-0539">Nucleus</keyword>
<evidence type="ECO:0000256" key="1">
    <source>
        <dbReference type="ARBA" id="ARBA00004123"/>
    </source>
</evidence>
<dbReference type="GO" id="GO:0005634">
    <property type="term" value="C:nucleus"/>
    <property type="evidence" value="ECO:0007669"/>
    <property type="project" value="UniProtKB-SubCell"/>
</dbReference>
<evidence type="ECO:0000256" key="7">
    <source>
        <dbReference type="SAM" id="MobiDB-lite"/>
    </source>
</evidence>
<dbReference type="PANTHER" id="PTHR23067:SF6">
    <property type="entry name" value="ZINC FINGER PROTEIN 385C"/>
    <property type="match status" value="1"/>
</dbReference>
<feature type="region of interest" description="Disordered" evidence="7">
    <location>
        <begin position="297"/>
        <end position="326"/>
    </location>
</feature>
<dbReference type="GeneTree" id="ENSGT00940000157202"/>
<accession>A0A096LU21</accession>
<dbReference type="InterPro" id="IPR003604">
    <property type="entry name" value="Matrin/U1-like-C_Znf_C2H2"/>
</dbReference>
<feature type="domain" description="C2H2-type" evidence="8">
    <location>
        <begin position="283"/>
        <end position="305"/>
    </location>
</feature>
<keyword evidence="2" id="KW-0479">Metal-binding</keyword>
<protein>
    <submittedName>
        <fullName evidence="9">Zinc finger protein 385C</fullName>
    </submittedName>
</protein>
<dbReference type="FunFam" id="3.30.160.60:FF:000121">
    <property type="entry name" value="zinc finger protein 385B isoform X1"/>
    <property type="match status" value="1"/>
</dbReference>
<dbReference type="Ensembl" id="ENSPFOT00000023234.1">
    <property type="protein sequence ID" value="ENSPFOP00000022662.1"/>
    <property type="gene ID" value="ENSPFOG00000011713.2"/>
</dbReference>
<sequence>MLIGTSAQGNPLLASLPVPGRPLQPQLDLKHLLPFRLNGSSPLSLFPNFNTMDPVQKAVINHTFGVPHPLKKKQIISCNICHLRFNSTNQAEAHYKGHKHARKLKAMEAQKNRQRRGGDTSTTVCQLQRPPRKSNTGPPQSKDMINPKVSPSSQLSETASDTSTPEGGEAAEPTEATEAMCLTGESGNAADPSITPGEPCMDDNKDPKKSKAHLHCPVCKVTVNSTSQLEAHNSAGTKHKLMLDGHSVLPRRRGKVVAARSGCKSKRLGTKGSVGVPSKNFQCEVCEIFVNSETQLSQHMNSRRHKDRLAGKPPKPKFTPHSKSQPSSSFTFFILQNTKLALQKQLTKSLTTGFLPSPLTPPTLCTVATNPLALRHPVGATTFIQTPFLGPALFRPAPGPLRATHTPIIFSPY</sequence>
<dbReference type="InterPro" id="IPR013087">
    <property type="entry name" value="Znf_C2H2_type"/>
</dbReference>
<dbReference type="SUPFAM" id="SSF57667">
    <property type="entry name" value="beta-beta-alpha zinc fingers"/>
    <property type="match status" value="3"/>
</dbReference>
<comment type="subcellular location">
    <subcellularLocation>
        <location evidence="1">Nucleus</location>
    </subcellularLocation>
</comment>